<keyword evidence="3" id="KW-1185">Reference proteome</keyword>
<evidence type="ECO:0000313" key="3">
    <source>
        <dbReference type="Proteomes" id="UP001489004"/>
    </source>
</evidence>
<feature type="compositionally biased region" description="Basic and acidic residues" evidence="1">
    <location>
        <begin position="1"/>
        <end position="10"/>
    </location>
</feature>
<name>A0AAW1QBH0_9CHLO</name>
<organism evidence="2 3">
    <name type="scientific">[Myrmecia] bisecta</name>
    <dbReference type="NCBI Taxonomy" id="41462"/>
    <lineage>
        <taxon>Eukaryota</taxon>
        <taxon>Viridiplantae</taxon>
        <taxon>Chlorophyta</taxon>
        <taxon>core chlorophytes</taxon>
        <taxon>Trebouxiophyceae</taxon>
        <taxon>Trebouxiales</taxon>
        <taxon>Trebouxiaceae</taxon>
        <taxon>Myrmecia</taxon>
    </lineage>
</organism>
<dbReference type="AlphaFoldDB" id="A0AAW1QBH0"/>
<protein>
    <submittedName>
        <fullName evidence="2">Uncharacterized protein</fullName>
    </submittedName>
</protein>
<evidence type="ECO:0000256" key="1">
    <source>
        <dbReference type="SAM" id="MobiDB-lite"/>
    </source>
</evidence>
<gene>
    <name evidence="2" type="ORF">WJX72_005637</name>
</gene>
<dbReference type="Proteomes" id="UP001489004">
    <property type="component" value="Unassembled WGS sequence"/>
</dbReference>
<dbReference type="InterPro" id="IPR046345">
    <property type="entry name" value="TraB_PrgY-like"/>
</dbReference>
<reference evidence="2 3" key="1">
    <citation type="journal article" date="2024" name="Nat. Commun.">
        <title>Phylogenomics reveals the evolutionary origins of lichenization in chlorophyte algae.</title>
        <authorList>
            <person name="Puginier C."/>
            <person name="Libourel C."/>
            <person name="Otte J."/>
            <person name="Skaloud P."/>
            <person name="Haon M."/>
            <person name="Grisel S."/>
            <person name="Petersen M."/>
            <person name="Berrin J.G."/>
            <person name="Delaux P.M."/>
            <person name="Dal Grande F."/>
            <person name="Keller J."/>
        </authorList>
    </citation>
    <scope>NUCLEOTIDE SEQUENCE [LARGE SCALE GENOMIC DNA]</scope>
    <source>
        <strain evidence="2 3">SAG 2043</strain>
    </source>
</reference>
<sequence length="407" mass="44402">MAGHRKELLQTKHIGPTRYGNKKGEPRGAGGSISSLPAEAPSSAHAPDLQLSSDTGVPVFLYGVDHLDPQPYIGDFILQKRPAAVVVETAVSPVHGERAGNLATCKDQVPGPQGPFIRMMCQIAAQLAEAPDALNSPIWQAIQRQFAGEQLAYIAAFATAARVVYGDRPKEETYRRLAAAPTLVDLDQAFAVASMRNYKELVTDLPHVPADEQLTCVERIMLTERDAVLCNTIHAEAQRVADGHCVVAVVGRDHLAGIRQLWQQRTWEAILASSCVTPAAPQRRLLGFIDKDGESAAAVEAGVHRGLLEALMRLKCVPQVIEDMDRVLGPVPNDQREAYEGCLEVYGSPRMLMAVLSQEQLSHICRGLGMDYWDVLEPLRAVRPVNGGPGFSMDLVMQLRMLHFELG</sequence>
<proteinExistence type="predicted"/>
<dbReference type="PANTHER" id="PTHR21530:SF7">
    <property type="entry name" value="TRAB DOMAIN-CONTAINING PROTEIN"/>
    <property type="match status" value="1"/>
</dbReference>
<evidence type="ECO:0000313" key="2">
    <source>
        <dbReference type="EMBL" id="KAK9818007.1"/>
    </source>
</evidence>
<dbReference type="PANTHER" id="PTHR21530">
    <property type="entry name" value="PHEROMONE SHUTDOWN PROTEIN"/>
    <property type="match status" value="1"/>
</dbReference>
<accession>A0AAW1QBH0</accession>
<feature type="region of interest" description="Disordered" evidence="1">
    <location>
        <begin position="1"/>
        <end position="49"/>
    </location>
</feature>
<comment type="caution">
    <text evidence="2">The sequence shown here is derived from an EMBL/GenBank/DDBJ whole genome shotgun (WGS) entry which is preliminary data.</text>
</comment>
<dbReference type="EMBL" id="JALJOR010000004">
    <property type="protein sequence ID" value="KAK9818007.1"/>
    <property type="molecule type" value="Genomic_DNA"/>
</dbReference>